<organism evidence="1 2">
    <name type="scientific">Chelativorans petroleitrophicus</name>
    <dbReference type="NCBI Taxonomy" id="2975484"/>
    <lineage>
        <taxon>Bacteria</taxon>
        <taxon>Pseudomonadati</taxon>
        <taxon>Pseudomonadota</taxon>
        <taxon>Alphaproteobacteria</taxon>
        <taxon>Hyphomicrobiales</taxon>
        <taxon>Phyllobacteriaceae</taxon>
        <taxon>Chelativorans</taxon>
    </lineage>
</organism>
<name>A0A9X2X621_9HYPH</name>
<dbReference type="AlphaFoldDB" id="A0A9X2X621"/>
<proteinExistence type="predicted"/>
<keyword evidence="2" id="KW-1185">Reference proteome</keyword>
<accession>A0A9X2X621</accession>
<comment type="caution">
    <text evidence="1">The sequence shown here is derived from an EMBL/GenBank/DDBJ whole genome shotgun (WGS) entry which is preliminary data.</text>
</comment>
<dbReference type="Proteomes" id="UP001149009">
    <property type="component" value="Unassembled WGS sequence"/>
</dbReference>
<evidence type="ECO:0000313" key="1">
    <source>
        <dbReference type="EMBL" id="MCT8989109.1"/>
    </source>
</evidence>
<protein>
    <submittedName>
        <fullName evidence="1">Uncharacterized protein</fullName>
    </submittedName>
</protein>
<dbReference type="EMBL" id="JAODNV010000004">
    <property type="protein sequence ID" value="MCT8989109.1"/>
    <property type="molecule type" value="Genomic_DNA"/>
</dbReference>
<gene>
    <name evidence="1" type="ORF">NYR54_02195</name>
</gene>
<dbReference type="RefSeq" id="WP_261513794.1">
    <property type="nucleotide sequence ID" value="NZ_JAODNV010000004.1"/>
</dbReference>
<sequence>MGFSNSQALAIVRWMVRKRLLETMYEPDARKIFDRKIKDDFAELMEAGVINYAEVTHSEEGIISVQLHRDGSRFVFRARVVDGRVEVERRASYI</sequence>
<evidence type="ECO:0000313" key="2">
    <source>
        <dbReference type="Proteomes" id="UP001149009"/>
    </source>
</evidence>
<reference evidence="1" key="1">
    <citation type="submission" date="2022-08" db="EMBL/GenBank/DDBJ databases">
        <title>Chelativorans sichuanense sp. nov., a paraffin oil-degrading bacterium isolated from a mixture of oil-based drill cuttings and paddy soil.</title>
        <authorList>
            <person name="Yu J."/>
            <person name="Liu H."/>
            <person name="Chen Q."/>
        </authorList>
    </citation>
    <scope>NUCLEOTIDE SEQUENCE</scope>
    <source>
        <strain evidence="1">SCAU 2101</strain>
    </source>
</reference>